<keyword evidence="10" id="KW-0418">Kinase</keyword>
<name>A0ABV6AI25_9HYPH</name>
<dbReference type="InterPro" id="IPR005700">
    <property type="entry name" value="EPS_ExoP-like"/>
</dbReference>
<dbReference type="InterPro" id="IPR025669">
    <property type="entry name" value="AAA_dom"/>
</dbReference>
<evidence type="ECO:0000256" key="16">
    <source>
        <dbReference type="SAM" id="Coils"/>
    </source>
</evidence>
<keyword evidence="7 21" id="KW-0808">Transferase</keyword>
<dbReference type="Gene3D" id="3.40.50.300">
    <property type="entry name" value="P-loop containing nucleotide triphosphate hydrolases"/>
    <property type="match status" value="1"/>
</dbReference>
<organism evidence="21 22">
    <name type="scientific">Rhizobium puerariae</name>
    <dbReference type="NCBI Taxonomy" id="1585791"/>
    <lineage>
        <taxon>Bacteria</taxon>
        <taxon>Pseudomonadati</taxon>
        <taxon>Pseudomonadota</taxon>
        <taxon>Alphaproteobacteria</taxon>
        <taxon>Hyphomicrobiales</taxon>
        <taxon>Rhizobiaceae</taxon>
        <taxon>Rhizobium/Agrobacterium group</taxon>
        <taxon>Rhizobium</taxon>
    </lineage>
</organism>
<dbReference type="InterPro" id="IPR032807">
    <property type="entry name" value="GNVR"/>
</dbReference>
<evidence type="ECO:0000256" key="10">
    <source>
        <dbReference type="ARBA" id="ARBA00022777"/>
    </source>
</evidence>
<comment type="subcellular location">
    <subcellularLocation>
        <location evidence="1">Cell inner membrane</location>
        <topology evidence="1">Multi-pass membrane protein</topology>
    </subcellularLocation>
</comment>
<evidence type="ECO:0000256" key="4">
    <source>
        <dbReference type="ARBA" id="ARBA00011903"/>
    </source>
</evidence>
<feature type="transmembrane region" description="Helical" evidence="17">
    <location>
        <begin position="19"/>
        <end position="42"/>
    </location>
</feature>
<dbReference type="NCBIfam" id="TIGR01007">
    <property type="entry name" value="eps_fam"/>
    <property type="match status" value="1"/>
</dbReference>
<dbReference type="Pfam" id="PF13807">
    <property type="entry name" value="GNVR"/>
    <property type="match status" value="1"/>
</dbReference>
<evidence type="ECO:0000256" key="12">
    <source>
        <dbReference type="ARBA" id="ARBA00022989"/>
    </source>
</evidence>
<evidence type="ECO:0000259" key="18">
    <source>
        <dbReference type="Pfam" id="PF02706"/>
    </source>
</evidence>
<keyword evidence="14" id="KW-0829">Tyrosine-protein kinase</keyword>
<evidence type="ECO:0000256" key="17">
    <source>
        <dbReference type="SAM" id="Phobius"/>
    </source>
</evidence>
<evidence type="ECO:0000259" key="20">
    <source>
        <dbReference type="Pfam" id="PF13807"/>
    </source>
</evidence>
<feature type="domain" description="Tyrosine-protein kinase G-rich" evidence="20">
    <location>
        <begin position="378"/>
        <end position="453"/>
    </location>
</feature>
<evidence type="ECO:0000256" key="11">
    <source>
        <dbReference type="ARBA" id="ARBA00022840"/>
    </source>
</evidence>
<evidence type="ECO:0000256" key="15">
    <source>
        <dbReference type="ARBA" id="ARBA00051245"/>
    </source>
</evidence>
<feature type="domain" description="AAA" evidence="19">
    <location>
        <begin position="536"/>
        <end position="698"/>
    </location>
</feature>
<dbReference type="InterPro" id="IPR050445">
    <property type="entry name" value="Bact_polysacc_biosynth/exp"/>
</dbReference>
<evidence type="ECO:0000313" key="22">
    <source>
        <dbReference type="Proteomes" id="UP001589692"/>
    </source>
</evidence>
<evidence type="ECO:0000256" key="7">
    <source>
        <dbReference type="ARBA" id="ARBA00022679"/>
    </source>
</evidence>
<keyword evidence="22" id="KW-1185">Reference proteome</keyword>
<keyword evidence="13 17" id="KW-0472">Membrane</keyword>
<keyword evidence="6" id="KW-0997">Cell inner membrane</keyword>
<dbReference type="PANTHER" id="PTHR32309">
    <property type="entry name" value="TYROSINE-PROTEIN KINASE"/>
    <property type="match status" value="1"/>
</dbReference>
<dbReference type="PANTHER" id="PTHR32309:SF13">
    <property type="entry name" value="FERRIC ENTEROBACTIN TRANSPORT PROTEIN FEPE"/>
    <property type="match status" value="1"/>
</dbReference>
<comment type="similarity">
    <text evidence="3">Belongs to the etk/wzc family.</text>
</comment>
<feature type="domain" description="Polysaccharide chain length determinant N-terminal" evidence="18">
    <location>
        <begin position="10"/>
        <end position="94"/>
    </location>
</feature>
<sequence length="738" mass="81275">MDLVDAEVFLGVVHRQWRAVLACVVGAAILGLLYILATVPLYTSKFSVLIDRDNSQLVEQLSSIGATGDNEPWVLSQVELLRSETMALAVVDKLDLSNDPDFTETEGSLVSSLVRTLGSIANVSQWFVSEEATDEAALRRQMAGDTLLANLAVERVGRTYVLEISYASPSPELASKIANAIGEAYLVDKLNSRYDATRRAGDWLQDRIAELRQKALDSDLAVQKFRSANGLVAAGSTLVTDQQLSELNSALIMAQSNTAMARARLQRIEQIIASNQTDAIVTDVLSSSISNELRQKYLDASKRETEIAARLGESHVQAVRLRSEMAEYKRLMFEELNRIAESYRSDLEVAEAREKALSDRVSESSVVSASANETKVQLRELEREADSYRNLYQTFLQRYQEAVQQQSFPVTEARVISRALPARLPTYPRKALVIVLFCFLGALAGCGVAAVREFRDRFFRTGDQVRDVLGLEFLGNAPLVTGNQAVPLADIEDPHMVRKISAVSNYVIDHPFSAFAETLRSAKLSADLSLVGKPCKVIGIVSTLPGEGKSTIAVNFAELLASQGSRTILVDGDLRNPGATRALARHARAGLIEVLLEGADARSLLVRNPQTGLSFLPTIIRHRVPHSSDLLASSTMVGVLNSLSRDVDYIVVDLAPLGPVVDARAIASHIDAFVFVTEWGRTARRVVRQILSTETNVRSKCLGVILNKVDMTRMKLYRAYGSSEYYYSRYTDYYQEKA</sequence>
<evidence type="ECO:0000256" key="3">
    <source>
        <dbReference type="ARBA" id="ARBA00008883"/>
    </source>
</evidence>
<dbReference type="Pfam" id="PF13614">
    <property type="entry name" value="AAA_31"/>
    <property type="match status" value="1"/>
</dbReference>
<dbReference type="RefSeq" id="WP_377262412.1">
    <property type="nucleotide sequence ID" value="NZ_JBHMAA010000016.1"/>
</dbReference>
<gene>
    <name evidence="21" type="ORF">ACFFP0_15510</name>
</gene>
<proteinExistence type="inferred from homology"/>
<keyword evidence="8 17" id="KW-0812">Transmembrane</keyword>
<dbReference type="Pfam" id="PF02706">
    <property type="entry name" value="Wzz"/>
    <property type="match status" value="1"/>
</dbReference>
<feature type="coiled-coil region" evidence="16">
    <location>
        <begin position="333"/>
        <end position="398"/>
    </location>
</feature>
<feature type="transmembrane region" description="Helical" evidence="17">
    <location>
        <begin position="431"/>
        <end position="451"/>
    </location>
</feature>
<reference evidence="21 22" key="1">
    <citation type="submission" date="2024-09" db="EMBL/GenBank/DDBJ databases">
        <authorList>
            <person name="Sun Q."/>
            <person name="Mori K."/>
        </authorList>
    </citation>
    <scope>NUCLEOTIDE SEQUENCE [LARGE SCALE GENOMIC DNA]</scope>
    <source>
        <strain evidence="21 22">TBRC 4938</strain>
    </source>
</reference>
<evidence type="ECO:0000256" key="5">
    <source>
        <dbReference type="ARBA" id="ARBA00022475"/>
    </source>
</evidence>
<dbReference type="InterPro" id="IPR003856">
    <property type="entry name" value="LPS_length_determ_N"/>
</dbReference>
<dbReference type="SUPFAM" id="SSF52540">
    <property type="entry name" value="P-loop containing nucleoside triphosphate hydrolases"/>
    <property type="match status" value="1"/>
</dbReference>
<dbReference type="InterPro" id="IPR027417">
    <property type="entry name" value="P-loop_NTPase"/>
</dbReference>
<dbReference type="CDD" id="cd05387">
    <property type="entry name" value="BY-kinase"/>
    <property type="match status" value="1"/>
</dbReference>
<evidence type="ECO:0000256" key="1">
    <source>
        <dbReference type="ARBA" id="ARBA00004429"/>
    </source>
</evidence>
<keyword evidence="9" id="KW-0547">Nucleotide-binding</keyword>
<keyword evidence="11" id="KW-0067">ATP-binding</keyword>
<dbReference type="EC" id="2.7.10.2" evidence="4"/>
<evidence type="ECO:0000259" key="19">
    <source>
        <dbReference type="Pfam" id="PF13614"/>
    </source>
</evidence>
<evidence type="ECO:0000256" key="13">
    <source>
        <dbReference type="ARBA" id="ARBA00023136"/>
    </source>
</evidence>
<evidence type="ECO:0000313" key="21">
    <source>
        <dbReference type="EMBL" id="MFB9950265.1"/>
    </source>
</evidence>
<evidence type="ECO:0000256" key="2">
    <source>
        <dbReference type="ARBA" id="ARBA00007316"/>
    </source>
</evidence>
<comment type="similarity">
    <text evidence="2">Belongs to the CpsD/CapB family.</text>
</comment>
<dbReference type="NCBIfam" id="TIGR01005">
    <property type="entry name" value="eps_transp_fam"/>
    <property type="match status" value="1"/>
</dbReference>
<comment type="catalytic activity">
    <reaction evidence="15">
        <text>L-tyrosyl-[protein] + ATP = O-phospho-L-tyrosyl-[protein] + ADP + H(+)</text>
        <dbReference type="Rhea" id="RHEA:10596"/>
        <dbReference type="Rhea" id="RHEA-COMP:10136"/>
        <dbReference type="Rhea" id="RHEA-COMP:20101"/>
        <dbReference type="ChEBI" id="CHEBI:15378"/>
        <dbReference type="ChEBI" id="CHEBI:30616"/>
        <dbReference type="ChEBI" id="CHEBI:46858"/>
        <dbReference type="ChEBI" id="CHEBI:61978"/>
        <dbReference type="ChEBI" id="CHEBI:456216"/>
        <dbReference type="EC" id="2.7.10.2"/>
    </reaction>
</comment>
<dbReference type="InterPro" id="IPR005702">
    <property type="entry name" value="Wzc-like_C"/>
</dbReference>
<protein>
    <recommendedName>
        <fullName evidence="4">non-specific protein-tyrosine kinase</fullName>
        <ecNumber evidence="4">2.7.10.2</ecNumber>
    </recommendedName>
</protein>
<evidence type="ECO:0000256" key="6">
    <source>
        <dbReference type="ARBA" id="ARBA00022519"/>
    </source>
</evidence>
<accession>A0ABV6AI25</accession>
<evidence type="ECO:0000256" key="8">
    <source>
        <dbReference type="ARBA" id="ARBA00022692"/>
    </source>
</evidence>
<keyword evidence="12 17" id="KW-1133">Transmembrane helix</keyword>
<dbReference type="EMBL" id="JBHMAA010000016">
    <property type="protein sequence ID" value="MFB9950265.1"/>
    <property type="molecule type" value="Genomic_DNA"/>
</dbReference>
<keyword evidence="16" id="KW-0175">Coiled coil</keyword>
<dbReference type="Proteomes" id="UP001589692">
    <property type="component" value="Unassembled WGS sequence"/>
</dbReference>
<dbReference type="GO" id="GO:0004715">
    <property type="term" value="F:non-membrane spanning protein tyrosine kinase activity"/>
    <property type="evidence" value="ECO:0007669"/>
    <property type="project" value="UniProtKB-EC"/>
</dbReference>
<evidence type="ECO:0000256" key="9">
    <source>
        <dbReference type="ARBA" id="ARBA00022741"/>
    </source>
</evidence>
<evidence type="ECO:0000256" key="14">
    <source>
        <dbReference type="ARBA" id="ARBA00023137"/>
    </source>
</evidence>
<keyword evidence="5" id="KW-1003">Cell membrane</keyword>
<comment type="caution">
    <text evidence="21">The sequence shown here is derived from an EMBL/GenBank/DDBJ whole genome shotgun (WGS) entry which is preliminary data.</text>
</comment>